<dbReference type="EMBL" id="CP016809">
    <property type="protein sequence ID" value="ANY75817.1"/>
    <property type="molecule type" value="Genomic_DNA"/>
</dbReference>
<dbReference type="Gene3D" id="3.40.190.10">
    <property type="entry name" value="Periplasmic binding protein-like II"/>
    <property type="match status" value="2"/>
</dbReference>
<evidence type="ECO:0000256" key="1">
    <source>
        <dbReference type="ARBA" id="ARBA00022475"/>
    </source>
</evidence>
<evidence type="ECO:0000256" key="6">
    <source>
        <dbReference type="SAM" id="MobiDB-lite"/>
    </source>
</evidence>
<protein>
    <submittedName>
        <fullName evidence="8">ABC transporter substrate-binding protein</fullName>
    </submittedName>
</protein>
<feature type="region of interest" description="Disordered" evidence="6">
    <location>
        <begin position="24"/>
        <end position="48"/>
    </location>
</feature>
<dbReference type="SUPFAM" id="SSF53850">
    <property type="entry name" value="Periplasmic binding protein-like II"/>
    <property type="match status" value="1"/>
</dbReference>
<dbReference type="RefSeq" id="WP_099479623.1">
    <property type="nucleotide sequence ID" value="NZ_CP016809.1"/>
</dbReference>
<feature type="chain" id="PRO_5039144543" evidence="7">
    <location>
        <begin position="21"/>
        <end position="533"/>
    </location>
</feature>
<dbReference type="InterPro" id="IPR050490">
    <property type="entry name" value="Bact_solute-bd_prot1"/>
</dbReference>
<evidence type="ECO:0000256" key="7">
    <source>
        <dbReference type="SAM" id="SignalP"/>
    </source>
</evidence>
<dbReference type="Pfam" id="PF01547">
    <property type="entry name" value="SBP_bac_1"/>
    <property type="match status" value="1"/>
</dbReference>
<gene>
    <name evidence="8" type="ORF">BBD41_26375</name>
</gene>
<dbReference type="PANTHER" id="PTHR43649">
    <property type="entry name" value="ARABINOSE-BINDING PROTEIN-RELATED"/>
    <property type="match status" value="1"/>
</dbReference>
<dbReference type="AlphaFoldDB" id="A0A1B2E7C9"/>
<organism evidence="8">
    <name type="scientific">Paenibacillus ihbetae</name>
    <dbReference type="NCBI Taxonomy" id="1870820"/>
    <lineage>
        <taxon>Bacteria</taxon>
        <taxon>Bacillati</taxon>
        <taxon>Bacillota</taxon>
        <taxon>Bacilli</taxon>
        <taxon>Bacillales</taxon>
        <taxon>Paenibacillaceae</taxon>
        <taxon>Paenibacillus</taxon>
    </lineage>
</organism>
<keyword evidence="4" id="KW-0564">Palmitate</keyword>
<feature type="signal peptide" evidence="7">
    <location>
        <begin position="1"/>
        <end position="20"/>
    </location>
</feature>
<proteinExistence type="predicted"/>
<evidence type="ECO:0000256" key="5">
    <source>
        <dbReference type="ARBA" id="ARBA00023288"/>
    </source>
</evidence>
<keyword evidence="2 7" id="KW-0732">Signal</keyword>
<evidence type="ECO:0000256" key="2">
    <source>
        <dbReference type="ARBA" id="ARBA00022729"/>
    </source>
</evidence>
<dbReference type="KEGG" id="pib:BBD41_26375"/>
<evidence type="ECO:0000256" key="3">
    <source>
        <dbReference type="ARBA" id="ARBA00023136"/>
    </source>
</evidence>
<dbReference type="PROSITE" id="PS51257">
    <property type="entry name" value="PROKAR_LIPOPROTEIN"/>
    <property type="match status" value="1"/>
</dbReference>
<keyword evidence="1" id="KW-1003">Cell membrane</keyword>
<dbReference type="CDD" id="cd13580">
    <property type="entry name" value="PBP2_AlgQ_like_1"/>
    <property type="match status" value="1"/>
</dbReference>
<evidence type="ECO:0000256" key="4">
    <source>
        <dbReference type="ARBA" id="ARBA00023139"/>
    </source>
</evidence>
<reference evidence="8" key="1">
    <citation type="submission" date="2016-08" db="EMBL/GenBank/DDBJ databases">
        <title>Complete Genome Seqeunce of Paenibacillus sp. nov. IHBB 9852 from high altitute lake of Indian trans-Himalayas.</title>
        <authorList>
            <person name="Kiran S."/>
            <person name="Swarnkar M.K."/>
            <person name="Rana A."/>
            <person name="Tewari R."/>
            <person name="Gulati A."/>
        </authorList>
    </citation>
    <scope>NUCLEOTIDE SEQUENCE [LARGE SCALE GENOMIC DNA]</scope>
    <source>
        <strain evidence="8">IHBB 9852</strain>
    </source>
</reference>
<name>A0A1B2E7C9_9BACL</name>
<dbReference type="InterPro" id="IPR006059">
    <property type="entry name" value="SBP"/>
</dbReference>
<dbReference type="PANTHER" id="PTHR43649:SF33">
    <property type="entry name" value="POLYGALACTURONAN_RHAMNOGALACTURONAN-BINDING PROTEIN YTCQ"/>
    <property type="match status" value="1"/>
</dbReference>
<accession>A0A1B2E7C9</accession>
<evidence type="ECO:0000313" key="8">
    <source>
        <dbReference type="EMBL" id="ANY75817.1"/>
    </source>
</evidence>
<keyword evidence="5" id="KW-0449">Lipoprotein</keyword>
<sequence>MSKKRMITMVMAALLSVSLAACGQSSPGPKSAEQPQEGGKTPAEGEANQTYTVTAIDYRYGDPPPSSSPGLTMINERFNVKYEPTFVPNTAFDEKINATFASGKIPDMIGLMSADVKNRYNKFAKQGAFLDIEPYIQEYPTLKLVPDFIWDAVRVDGKIYAIPQYAPKYQVVTVIRKDWLDKLGLEVPTNYEQLKEVAIAFTNNDPDGNGKKDTYGLAIGQDINPNFNQGPYWDPDAWYHQDEAGNYIPGIIGNGRKEFITMLSELYKAGAMTKDYAILNWADTNKEFYSGKAGIFIGTPRGMSQEYMDGLLAIHPDAQFVSLGPFKDAYGNQGLTSGAGFNGITLLSAKLASEPEKLKRILTMIDFGRTFYPEDSRNESNADFDWWSGKIGVGYDMKDGVPVNKENFASDGLAPSTYFVDNTAWAPQDFDNDYSITYQTKQLSDLVESIEAMYKEIKLYANPITGLESATDNAKGAELKKFVMDEQVKMIAGTRPVSEWDQLVQEYLSKGGADIIAEYNAGITEKDPKALFK</sequence>
<keyword evidence="3" id="KW-0472">Membrane</keyword>